<dbReference type="EMBL" id="AWQS01000008">
    <property type="protein sequence ID" value="EWT07609.1"/>
    <property type="molecule type" value="Genomic_DNA"/>
</dbReference>
<sequence length="223" mass="24122">MTLSAPLGRGSDLHDDYGRKPVLDSKVLFEGMIFDVRRDTVDLGEGGGVVERDYIEHPGAVVIVALRPVDGVDHVMMIRQYRHAAGAHLWELPAGILDVDDEPPWQAAARELAEEVDLRAGRWDVLADSFASPGAFPEAVRVFLARDLSDVPDGTGHERTGEEADLRPLWVPLDEAVGAVLAGEVHNSAAVIGVLAAATSRSLGWETLRPHDAPWPAHPSQRA</sequence>
<evidence type="ECO:0000256" key="1">
    <source>
        <dbReference type="ARBA" id="ARBA00022801"/>
    </source>
</evidence>
<keyword evidence="4" id="KW-1185">Reference proteome</keyword>
<gene>
    <name evidence="3" type="ORF">N864_02555</name>
</gene>
<accession>W9GUR4</accession>
<comment type="caution">
    <text evidence="3">The sequence shown here is derived from an EMBL/GenBank/DDBJ whole genome shotgun (WGS) entry which is preliminary data.</text>
</comment>
<dbReference type="AlphaFoldDB" id="W9GUR4"/>
<evidence type="ECO:0000313" key="3">
    <source>
        <dbReference type="EMBL" id="EWT07609.1"/>
    </source>
</evidence>
<evidence type="ECO:0000313" key="4">
    <source>
        <dbReference type="Proteomes" id="UP000019494"/>
    </source>
</evidence>
<dbReference type="RefSeq" id="WP_034712931.1">
    <property type="nucleotide sequence ID" value="NZ_AWQS01000008.1"/>
</dbReference>
<protein>
    <submittedName>
        <fullName evidence="3">ADP-ribose pyrophosphatase</fullName>
    </submittedName>
</protein>
<dbReference type="PATRIC" id="fig|584657.3.peg.453"/>
<evidence type="ECO:0000259" key="2">
    <source>
        <dbReference type="PROSITE" id="PS51462"/>
    </source>
</evidence>
<keyword evidence="1" id="KW-0378">Hydrolase</keyword>
<dbReference type="PROSITE" id="PS51462">
    <property type="entry name" value="NUDIX"/>
    <property type="match status" value="1"/>
</dbReference>
<proteinExistence type="predicted"/>
<dbReference type="CDD" id="cd24158">
    <property type="entry name" value="NUDIX_ADPRase_Rv1700"/>
    <property type="match status" value="1"/>
</dbReference>
<dbReference type="Pfam" id="PF00293">
    <property type="entry name" value="NUDIX"/>
    <property type="match status" value="1"/>
</dbReference>
<dbReference type="GO" id="GO:0005829">
    <property type="term" value="C:cytosol"/>
    <property type="evidence" value="ECO:0007669"/>
    <property type="project" value="TreeGrafter"/>
</dbReference>
<feature type="domain" description="Nudix hydrolase" evidence="2">
    <location>
        <begin position="56"/>
        <end position="193"/>
    </location>
</feature>
<name>W9GUR4_9MICO</name>
<dbReference type="PANTHER" id="PTHR11839:SF31">
    <property type="entry name" value="ADP-RIBOSE PYROPHOSPHATASE"/>
    <property type="match status" value="1"/>
</dbReference>
<dbReference type="Proteomes" id="UP000019494">
    <property type="component" value="Unassembled WGS sequence"/>
</dbReference>
<dbReference type="PANTHER" id="PTHR11839">
    <property type="entry name" value="UDP/ADP-SUGAR PYROPHOSPHATASE"/>
    <property type="match status" value="1"/>
</dbReference>
<dbReference type="SUPFAM" id="SSF55811">
    <property type="entry name" value="Nudix"/>
    <property type="match status" value="1"/>
</dbReference>
<dbReference type="GO" id="GO:0019693">
    <property type="term" value="P:ribose phosphate metabolic process"/>
    <property type="evidence" value="ECO:0007669"/>
    <property type="project" value="TreeGrafter"/>
</dbReference>
<dbReference type="GO" id="GO:0016787">
    <property type="term" value="F:hydrolase activity"/>
    <property type="evidence" value="ECO:0007669"/>
    <property type="project" value="UniProtKB-KW"/>
</dbReference>
<dbReference type="InterPro" id="IPR000086">
    <property type="entry name" value="NUDIX_hydrolase_dom"/>
</dbReference>
<dbReference type="InterPro" id="IPR015797">
    <property type="entry name" value="NUDIX_hydrolase-like_dom_sf"/>
</dbReference>
<dbReference type="Gene3D" id="3.90.79.10">
    <property type="entry name" value="Nucleoside Triphosphate Pyrophosphohydrolase"/>
    <property type="match status" value="1"/>
</dbReference>
<organism evidence="3 4">
    <name type="scientific">Intrasporangium chromatireducens Q5-1</name>
    <dbReference type="NCBI Taxonomy" id="584657"/>
    <lineage>
        <taxon>Bacteria</taxon>
        <taxon>Bacillati</taxon>
        <taxon>Actinomycetota</taxon>
        <taxon>Actinomycetes</taxon>
        <taxon>Micrococcales</taxon>
        <taxon>Intrasporangiaceae</taxon>
        <taxon>Intrasporangium</taxon>
    </lineage>
</organism>
<dbReference type="GO" id="GO:0006753">
    <property type="term" value="P:nucleoside phosphate metabolic process"/>
    <property type="evidence" value="ECO:0007669"/>
    <property type="project" value="TreeGrafter"/>
</dbReference>
<reference evidence="4" key="1">
    <citation type="submission" date="2013-08" db="EMBL/GenBank/DDBJ databases">
        <title>Intrasporangium oryzae NRRL B-24470.</title>
        <authorList>
            <person name="Liu H."/>
            <person name="Wang G."/>
        </authorList>
    </citation>
    <scope>NUCLEOTIDE SEQUENCE [LARGE SCALE GENOMIC DNA]</scope>
    <source>
        <strain evidence="4">Q5-1</strain>
    </source>
</reference>